<reference evidence="3 4" key="1">
    <citation type="submission" date="2017-07" db="EMBL/GenBank/DDBJ databases">
        <title>Complete genome sequence of Oryzomicrobium terrae TPP412.</title>
        <authorList>
            <person name="Chiu L.-W."/>
            <person name="Lo K.-J."/>
            <person name="Tsai Y.-M."/>
            <person name="Lin S.-S."/>
            <person name="Kuo C.-H."/>
            <person name="Liu C.-T."/>
        </authorList>
    </citation>
    <scope>NUCLEOTIDE SEQUENCE [LARGE SCALE GENOMIC DNA]</scope>
    <source>
        <strain evidence="3 4">TPP412</strain>
    </source>
</reference>
<dbReference type="RefSeq" id="WP_149425710.1">
    <property type="nucleotide sequence ID" value="NZ_CP022579.1"/>
</dbReference>
<dbReference type="CDD" id="cd10917">
    <property type="entry name" value="CE4_NodB_like_6s_7s"/>
    <property type="match status" value="1"/>
</dbReference>
<dbReference type="PANTHER" id="PTHR10587">
    <property type="entry name" value="GLYCOSYL TRANSFERASE-RELATED"/>
    <property type="match status" value="1"/>
</dbReference>
<evidence type="ECO:0000313" key="3">
    <source>
        <dbReference type="EMBL" id="QEL65523.1"/>
    </source>
</evidence>
<keyword evidence="4" id="KW-1185">Reference proteome</keyword>
<dbReference type="PROSITE" id="PS51677">
    <property type="entry name" value="NODB"/>
    <property type="match status" value="1"/>
</dbReference>
<sequence length="283" mass="30555">MSTVFAATPSPRRRPWRPTPLVWLTLAIHLGLLLAVPLGLSWDFWRWGLALFVANHAVLSVTGLWPRSTWLGPNHRRLPAAAAARGEVALTIDDGPDPAVTPRVLDLLDRYQAKATFFCIGTRAAAHPDLVRAIVARGHQVENHSQGHPLHFATLGMGGFAREIGAAQNTLAHLTGRPPRFFRAPAGLRNPFLDPVLARLGLELTAWTRRGFDTRCGDAATVLARLTRGLAAGDILLVHDSNVALDRQGEPVVLAVLPALLDAIRARGLTPVTLDQAFPSSSA</sequence>
<organism evidence="3 4">
    <name type="scientific">Oryzomicrobium terrae</name>
    <dbReference type="NCBI Taxonomy" id="1735038"/>
    <lineage>
        <taxon>Bacteria</taxon>
        <taxon>Pseudomonadati</taxon>
        <taxon>Pseudomonadota</taxon>
        <taxon>Betaproteobacteria</taxon>
        <taxon>Rhodocyclales</taxon>
        <taxon>Rhodocyclaceae</taxon>
        <taxon>Oryzomicrobium</taxon>
    </lineage>
</organism>
<keyword evidence="1" id="KW-0472">Membrane</keyword>
<dbReference type="Pfam" id="PF01522">
    <property type="entry name" value="Polysacc_deac_1"/>
    <property type="match status" value="1"/>
</dbReference>
<accession>A0A5C1E9H3</accession>
<dbReference type="InterPro" id="IPR011330">
    <property type="entry name" value="Glyco_hydro/deAcase_b/a-brl"/>
</dbReference>
<proteinExistence type="predicted"/>
<name>A0A5C1E9H3_9RHOO</name>
<dbReference type="AlphaFoldDB" id="A0A5C1E9H3"/>
<dbReference type="EMBL" id="CP022579">
    <property type="protein sequence ID" value="QEL65523.1"/>
    <property type="molecule type" value="Genomic_DNA"/>
</dbReference>
<dbReference type="SUPFAM" id="SSF88713">
    <property type="entry name" value="Glycoside hydrolase/deacetylase"/>
    <property type="match status" value="1"/>
</dbReference>
<dbReference type="InterPro" id="IPR050248">
    <property type="entry name" value="Polysacc_deacetylase_ArnD"/>
</dbReference>
<dbReference type="GO" id="GO:0005975">
    <property type="term" value="P:carbohydrate metabolic process"/>
    <property type="evidence" value="ECO:0007669"/>
    <property type="project" value="InterPro"/>
</dbReference>
<keyword evidence="1" id="KW-0812">Transmembrane</keyword>
<dbReference type="Gene3D" id="3.20.20.370">
    <property type="entry name" value="Glycoside hydrolase/deacetylase"/>
    <property type="match status" value="1"/>
</dbReference>
<evidence type="ECO:0000313" key="4">
    <source>
        <dbReference type="Proteomes" id="UP000323671"/>
    </source>
</evidence>
<evidence type="ECO:0000259" key="2">
    <source>
        <dbReference type="PROSITE" id="PS51677"/>
    </source>
</evidence>
<dbReference type="KEGG" id="otr:OTERR_20470"/>
<dbReference type="PANTHER" id="PTHR10587:SF137">
    <property type="entry name" value="4-DEOXY-4-FORMAMIDO-L-ARABINOSE-PHOSPHOUNDECAPRENOL DEFORMYLASE ARND-RELATED"/>
    <property type="match status" value="1"/>
</dbReference>
<dbReference type="GO" id="GO:0016810">
    <property type="term" value="F:hydrolase activity, acting on carbon-nitrogen (but not peptide) bonds"/>
    <property type="evidence" value="ECO:0007669"/>
    <property type="project" value="InterPro"/>
</dbReference>
<dbReference type="Proteomes" id="UP000323671">
    <property type="component" value="Chromosome"/>
</dbReference>
<protein>
    <submittedName>
        <fullName evidence="3">Polysaccharide deacetylase</fullName>
    </submittedName>
</protein>
<dbReference type="InterPro" id="IPR002509">
    <property type="entry name" value="NODB_dom"/>
</dbReference>
<keyword evidence="1" id="KW-1133">Transmembrane helix</keyword>
<evidence type="ECO:0000256" key="1">
    <source>
        <dbReference type="SAM" id="Phobius"/>
    </source>
</evidence>
<feature type="domain" description="NodB homology" evidence="2">
    <location>
        <begin position="86"/>
        <end position="272"/>
    </location>
</feature>
<feature type="transmembrane region" description="Helical" evidence="1">
    <location>
        <begin position="21"/>
        <end position="38"/>
    </location>
</feature>
<gene>
    <name evidence="3" type="ORF">OTERR_20470</name>
</gene>